<evidence type="ECO:0000313" key="3">
    <source>
        <dbReference type="Proteomes" id="UP000076962"/>
    </source>
</evidence>
<gene>
    <name evidence="2" type="ORF">THIOM_002882</name>
</gene>
<feature type="domain" description="Pseudouridine synthase I TruA alpha/beta" evidence="1">
    <location>
        <begin position="1"/>
        <end position="51"/>
    </location>
</feature>
<dbReference type="GO" id="GO:0001522">
    <property type="term" value="P:pseudouridine synthesis"/>
    <property type="evidence" value="ECO:0007669"/>
    <property type="project" value="InterPro"/>
</dbReference>
<keyword evidence="3" id="KW-1185">Reference proteome</keyword>
<protein>
    <submittedName>
        <fullName evidence="2">tRNA pseudouridine synthase A</fullName>
    </submittedName>
</protein>
<proteinExistence type="predicted"/>
<dbReference type="GO" id="GO:0140098">
    <property type="term" value="F:catalytic activity, acting on RNA"/>
    <property type="evidence" value="ECO:0007669"/>
    <property type="project" value="UniProtKB-ARBA"/>
</dbReference>
<dbReference type="EMBL" id="LUTY01001693">
    <property type="protein sequence ID" value="OAD21353.1"/>
    <property type="molecule type" value="Genomic_DNA"/>
</dbReference>
<dbReference type="SUPFAM" id="SSF55120">
    <property type="entry name" value="Pseudouridine synthase"/>
    <property type="match status" value="1"/>
</dbReference>
<reference evidence="2 3" key="1">
    <citation type="submission" date="2016-05" db="EMBL/GenBank/DDBJ databases">
        <title>Single-cell genome of chain-forming Candidatus Thiomargarita nelsonii and comparison to other large sulfur-oxidizing bacteria.</title>
        <authorList>
            <person name="Winkel M."/>
            <person name="Salman V."/>
            <person name="Woyke T."/>
            <person name="Schulz-Vogt H."/>
            <person name="Richter M."/>
            <person name="Flood B."/>
            <person name="Bailey J."/>
            <person name="Amann R."/>
            <person name="Mussmann M."/>
        </authorList>
    </citation>
    <scope>NUCLEOTIDE SEQUENCE [LARGE SCALE GENOMIC DNA]</scope>
    <source>
        <strain evidence="2 3">THI036</strain>
    </source>
</reference>
<organism evidence="2 3">
    <name type="scientific">Candidatus Thiomargarita nelsonii</name>
    <dbReference type="NCBI Taxonomy" id="1003181"/>
    <lineage>
        <taxon>Bacteria</taxon>
        <taxon>Pseudomonadati</taxon>
        <taxon>Pseudomonadota</taxon>
        <taxon>Gammaproteobacteria</taxon>
        <taxon>Thiotrichales</taxon>
        <taxon>Thiotrichaceae</taxon>
        <taxon>Thiomargarita</taxon>
    </lineage>
</organism>
<evidence type="ECO:0000259" key="1">
    <source>
        <dbReference type="Pfam" id="PF01416"/>
    </source>
</evidence>
<dbReference type="Gene3D" id="3.30.70.660">
    <property type="entry name" value="Pseudouridine synthase I, catalytic domain, C-terminal subdomain"/>
    <property type="match status" value="1"/>
</dbReference>
<accession>A0A176RZW7</accession>
<dbReference type="Proteomes" id="UP000076962">
    <property type="component" value="Unassembled WGS sequence"/>
</dbReference>
<name>A0A176RZW7_9GAMM</name>
<dbReference type="GO" id="GO:0009982">
    <property type="term" value="F:pseudouridine synthase activity"/>
    <property type="evidence" value="ECO:0007669"/>
    <property type="project" value="InterPro"/>
</dbReference>
<evidence type="ECO:0000313" key="2">
    <source>
        <dbReference type="EMBL" id="OAD21353.1"/>
    </source>
</evidence>
<dbReference type="Pfam" id="PF01416">
    <property type="entry name" value="PseudoU_synth_1"/>
    <property type="match status" value="1"/>
</dbReference>
<dbReference type="GO" id="GO:0006396">
    <property type="term" value="P:RNA processing"/>
    <property type="evidence" value="ECO:0007669"/>
    <property type="project" value="UniProtKB-ARBA"/>
</dbReference>
<dbReference type="GO" id="GO:0003723">
    <property type="term" value="F:RNA binding"/>
    <property type="evidence" value="ECO:0007669"/>
    <property type="project" value="InterPro"/>
</dbReference>
<dbReference type="InterPro" id="IPR020103">
    <property type="entry name" value="PsdUridine_synth_cat_dom_sf"/>
</dbReference>
<dbReference type="AlphaFoldDB" id="A0A176RZW7"/>
<dbReference type="InterPro" id="IPR020095">
    <property type="entry name" value="PsdUridine_synth_TruA_C"/>
</dbReference>
<dbReference type="InterPro" id="IPR020097">
    <property type="entry name" value="PsdUridine_synth_TruA_a/b_dom"/>
</dbReference>
<dbReference type="PATRIC" id="fig|1003181.4.peg.3926"/>
<comment type="caution">
    <text evidence="2">The sequence shown here is derived from an EMBL/GenBank/DDBJ whole genome shotgun (WGS) entry which is preliminary data.</text>
</comment>
<sequence>MVRNIAGVLMTIGHGEQTAEWARTVLEARNRTLGGVRAPAEGLYLCGVDYPEPYVFPKANPPI</sequence>